<dbReference type="AlphaFoldDB" id="A0A5B6TIB4"/>
<reference evidence="2 3" key="1">
    <citation type="submission" date="2019-07" db="EMBL/GenBank/DDBJ databases">
        <title>Rufibacter sp. nov., isolated from lake sediment.</title>
        <authorList>
            <person name="Qu J.-H."/>
        </authorList>
    </citation>
    <scope>NUCLEOTIDE SEQUENCE [LARGE SCALE GENOMIC DNA]</scope>
    <source>
        <strain evidence="2 3">NBS58-1</strain>
    </source>
</reference>
<dbReference type="EMBL" id="VKKY01000001">
    <property type="protein sequence ID" value="KAA3439240.1"/>
    <property type="molecule type" value="Genomic_DNA"/>
</dbReference>
<accession>A0A5B6TIB4</accession>
<feature type="transmembrane region" description="Helical" evidence="1">
    <location>
        <begin position="75"/>
        <end position="94"/>
    </location>
</feature>
<feature type="transmembrane region" description="Helical" evidence="1">
    <location>
        <begin position="100"/>
        <end position="125"/>
    </location>
</feature>
<gene>
    <name evidence="2" type="ORF">FOA19_00715</name>
</gene>
<organism evidence="2 3">
    <name type="scientific">Rufibacter hautae</name>
    <dbReference type="NCBI Taxonomy" id="2595005"/>
    <lineage>
        <taxon>Bacteria</taxon>
        <taxon>Pseudomonadati</taxon>
        <taxon>Bacteroidota</taxon>
        <taxon>Cytophagia</taxon>
        <taxon>Cytophagales</taxon>
        <taxon>Hymenobacteraceae</taxon>
        <taxon>Rufibacter</taxon>
    </lineage>
</organism>
<evidence type="ECO:0000313" key="3">
    <source>
        <dbReference type="Proteomes" id="UP000324133"/>
    </source>
</evidence>
<evidence type="ECO:0000313" key="2">
    <source>
        <dbReference type="EMBL" id="KAA3439240.1"/>
    </source>
</evidence>
<keyword evidence="1" id="KW-0472">Membrane</keyword>
<evidence type="ECO:0000256" key="1">
    <source>
        <dbReference type="SAM" id="Phobius"/>
    </source>
</evidence>
<proteinExistence type="predicted"/>
<dbReference type="SUPFAM" id="SSF55961">
    <property type="entry name" value="Bet v1-like"/>
    <property type="match status" value="1"/>
</dbReference>
<dbReference type="OrthoDB" id="118637at2"/>
<comment type="caution">
    <text evidence="2">The sequence shown here is derived from an EMBL/GenBank/DDBJ whole genome shotgun (WGS) entry which is preliminary data.</text>
</comment>
<keyword evidence="3" id="KW-1185">Reference proteome</keyword>
<keyword evidence="1" id="KW-0812">Transmembrane</keyword>
<protein>
    <recommendedName>
        <fullName evidence="4">SRPBCC family protein</fullName>
    </recommendedName>
</protein>
<evidence type="ECO:0008006" key="4">
    <source>
        <dbReference type="Google" id="ProtNLM"/>
    </source>
</evidence>
<feature type="transmembrane region" description="Helical" evidence="1">
    <location>
        <begin position="41"/>
        <end position="63"/>
    </location>
</feature>
<keyword evidence="1" id="KW-1133">Transmembrane helix</keyword>
<name>A0A5B6TIB4_9BACT</name>
<dbReference type="RefSeq" id="WP_149088885.1">
    <property type="nucleotide sequence ID" value="NZ_VKKY01000001.1"/>
</dbReference>
<sequence length="335" mass="37945">MNSKVNWKGLFYGIAYGLASRAVFALEDFRYLRTEGEPLFQTYGLMTMSFMFLVPFVIGLITAYHQDTVTSSRKIAMITMPFYAVVGLIGISVISGKEGIICALMALPVFLFMALLGGLLGVHFFERNRSKAHVSLWLILPFALAPLENHLGLTERIFTEHTTIIINASEQAVWDNITRVSRISETENNGSLFQFMGFPRPIEAELDTVAVGGIRKAIFARGLFFTERVTQMEPQRILAFSIEADPNSIPPKALDEHVLVGGKYFDVLEGRYEIEKINPNQIVLHLSSQFRLSTRFNFYSGLWSKLIMRDIQENILKIIKQRSETYQIKEAANKV</sequence>
<dbReference type="Proteomes" id="UP000324133">
    <property type="component" value="Unassembled WGS sequence"/>
</dbReference>